<dbReference type="Proteomes" id="UP001556367">
    <property type="component" value="Unassembled WGS sequence"/>
</dbReference>
<name>A0ABR3IQL7_9AGAR</name>
<reference evidence="3" key="1">
    <citation type="submission" date="2024-06" db="EMBL/GenBank/DDBJ databases">
        <title>Multi-omics analyses provide insights into the biosynthesis of the anticancer antibiotic pleurotin in Hohenbuehelia grisea.</title>
        <authorList>
            <person name="Weaver J.A."/>
            <person name="Alberti F."/>
        </authorList>
    </citation>
    <scope>NUCLEOTIDE SEQUENCE [LARGE SCALE GENOMIC DNA]</scope>
    <source>
        <strain evidence="3">T-177</strain>
    </source>
</reference>
<comment type="caution">
    <text evidence="2">The sequence shown here is derived from an EMBL/GenBank/DDBJ whole genome shotgun (WGS) entry which is preliminary data.</text>
</comment>
<feature type="domain" description="DUF6593" evidence="1">
    <location>
        <begin position="26"/>
        <end position="183"/>
    </location>
</feature>
<gene>
    <name evidence="2" type="ORF">HGRIS_014741</name>
</gene>
<dbReference type="InterPro" id="IPR046528">
    <property type="entry name" value="DUF6593"/>
</dbReference>
<proteinExistence type="predicted"/>
<evidence type="ECO:0000313" key="2">
    <source>
        <dbReference type="EMBL" id="KAL0945581.1"/>
    </source>
</evidence>
<sequence>MNSQITLVSNEANQDASSTLLYFTPDNMKNSVISLGTANGKTMYIIESNPAVTRMTLRRGTDSTPFAIVQRREIIPDKLSLHGGEPFRVNKWFHYSGFFDVFPVSLEIQGSQFVWKSSMMGELSLYSAFALNTPIAWYQCAQKRVIDGRPVITAAYLVLRPDATPIQDMVVLSFILLEHKSRMNRKADELVVGRAAGIDTL</sequence>
<protein>
    <recommendedName>
        <fullName evidence="1">DUF6593 domain-containing protein</fullName>
    </recommendedName>
</protein>
<keyword evidence="3" id="KW-1185">Reference proteome</keyword>
<accession>A0ABR3IQL7</accession>
<evidence type="ECO:0000313" key="3">
    <source>
        <dbReference type="Proteomes" id="UP001556367"/>
    </source>
</evidence>
<dbReference type="Pfam" id="PF20236">
    <property type="entry name" value="DUF6593"/>
    <property type="match status" value="1"/>
</dbReference>
<dbReference type="EMBL" id="JASNQZ010000017">
    <property type="protein sequence ID" value="KAL0945581.1"/>
    <property type="molecule type" value="Genomic_DNA"/>
</dbReference>
<organism evidence="2 3">
    <name type="scientific">Hohenbuehelia grisea</name>
    <dbReference type="NCBI Taxonomy" id="104357"/>
    <lineage>
        <taxon>Eukaryota</taxon>
        <taxon>Fungi</taxon>
        <taxon>Dikarya</taxon>
        <taxon>Basidiomycota</taxon>
        <taxon>Agaricomycotina</taxon>
        <taxon>Agaricomycetes</taxon>
        <taxon>Agaricomycetidae</taxon>
        <taxon>Agaricales</taxon>
        <taxon>Pleurotineae</taxon>
        <taxon>Pleurotaceae</taxon>
        <taxon>Hohenbuehelia</taxon>
    </lineage>
</organism>
<evidence type="ECO:0000259" key="1">
    <source>
        <dbReference type="Pfam" id="PF20236"/>
    </source>
</evidence>